<evidence type="ECO:0000313" key="2">
    <source>
        <dbReference type="Proteomes" id="UP000053097"/>
    </source>
</evidence>
<organism evidence="1 2">
    <name type="scientific">Ooceraea biroi</name>
    <name type="common">Clonal raider ant</name>
    <name type="synonym">Cerapachys biroi</name>
    <dbReference type="NCBI Taxonomy" id="2015173"/>
    <lineage>
        <taxon>Eukaryota</taxon>
        <taxon>Metazoa</taxon>
        <taxon>Ecdysozoa</taxon>
        <taxon>Arthropoda</taxon>
        <taxon>Hexapoda</taxon>
        <taxon>Insecta</taxon>
        <taxon>Pterygota</taxon>
        <taxon>Neoptera</taxon>
        <taxon>Endopterygota</taxon>
        <taxon>Hymenoptera</taxon>
        <taxon>Apocrita</taxon>
        <taxon>Aculeata</taxon>
        <taxon>Formicoidea</taxon>
        <taxon>Formicidae</taxon>
        <taxon>Dorylinae</taxon>
        <taxon>Ooceraea</taxon>
    </lineage>
</organism>
<dbReference type="EMBL" id="KK107467">
    <property type="protein sequence ID" value="EZA50273.1"/>
    <property type="molecule type" value="Genomic_DNA"/>
</dbReference>
<name>A0A026W2N7_OOCBI</name>
<protein>
    <submittedName>
        <fullName evidence="1">Uncharacterized protein</fullName>
    </submittedName>
</protein>
<dbReference type="AlphaFoldDB" id="A0A026W2N7"/>
<dbReference type="Proteomes" id="UP000053097">
    <property type="component" value="Unassembled WGS sequence"/>
</dbReference>
<evidence type="ECO:0000313" key="1">
    <source>
        <dbReference type="EMBL" id="EZA50273.1"/>
    </source>
</evidence>
<proteinExistence type="predicted"/>
<reference evidence="1 2" key="1">
    <citation type="journal article" date="2014" name="Curr. Biol.">
        <title>The genome of the clonal raider ant Cerapachys biroi.</title>
        <authorList>
            <person name="Oxley P.R."/>
            <person name="Ji L."/>
            <person name="Fetter-Pruneda I."/>
            <person name="McKenzie S.K."/>
            <person name="Li C."/>
            <person name="Hu H."/>
            <person name="Zhang G."/>
            <person name="Kronauer D.J."/>
        </authorList>
    </citation>
    <scope>NUCLEOTIDE SEQUENCE [LARGE SCALE GENOMIC DNA]</scope>
</reference>
<accession>A0A026W2N7</accession>
<sequence>MLFHLFFHPLRIVTNPINKEKREEPQNEGTTQLKSTINHSVSVLPTCEADVNPIKTL</sequence>
<keyword evidence="2" id="KW-1185">Reference proteome</keyword>
<gene>
    <name evidence="1" type="ORF">X777_11111</name>
</gene>